<accession>M2A4T8</accession>
<dbReference type="PATRIC" id="fig|1263867.3.peg.4729"/>
<dbReference type="Proteomes" id="UP000011529">
    <property type="component" value="Unassembled WGS sequence"/>
</dbReference>
<comment type="caution">
    <text evidence="1">The sequence shown here is derived from an EMBL/GenBank/DDBJ whole genome shotgun (WGS) entry which is preliminary data.</text>
</comment>
<dbReference type="EMBL" id="ANMO01000208">
    <property type="protein sequence ID" value="EMB14846.1"/>
    <property type="molecule type" value="Genomic_DNA"/>
</dbReference>
<reference evidence="1" key="1">
    <citation type="submission" date="2012-11" db="EMBL/GenBank/DDBJ databases">
        <title>Permanent draft genomes of Rhodopirellula europaea strain SH398 and 6C.</title>
        <authorList>
            <person name="Richter M."/>
            <person name="Richter-Heitmann T."/>
            <person name="Frank C."/>
            <person name="Harder J."/>
            <person name="Glockner F.O."/>
        </authorList>
    </citation>
    <scope>NUCLEOTIDE SEQUENCE</scope>
    <source>
        <strain evidence="1">6C</strain>
    </source>
</reference>
<sequence length="98" mass="10787">MLSEADKVRVGSLTTTDLEIGDHNKTPLANHVAEYIADLKTRGVNADRIKTSETRLNAACNGCGFRWLRDLKAETSADLQDADLDRIANQRATDVASW</sequence>
<protein>
    <submittedName>
        <fullName evidence="1">Uncharacterized protein</fullName>
    </submittedName>
</protein>
<evidence type="ECO:0000313" key="2">
    <source>
        <dbReference type="Proteomes" id="UP000011529"/>
    </source>
</evidence>
<gene>
    <name evidence="1" type="ORF">RE6C_04414</name>
</gene>
<organism evidence="1 2">
    <name type="scientific">Rhodopirellula europaea 6C</name>
    <dbReference type="NCBI Taxonomy" id="1263867"/>
    <lineage>
        <taxon>Bacteria</taxon>
        <taxon>Pseudomonadati</taxon>
        <taxon>Planctomycetota</taxon>
        <taxon>Planctomycetia</taxon>
        <taxon>Pirellulales</taxon>
        <taxon>Pirellulaceae</taxon>
        <taxon>Rhodopirellula</taxon>
    </lineage>
</organism>
<dbReference type="AlphaFoldDB" id="M2A4T8"/>
<reference evidence="1" key="2">
    <citation type="journal article" date="2013" name="Mar. Genomics">
        <title>Expression of sulfatases in Rhodopirellula baltica and the diversity of sulfatases in the genus Rhodopirellula.</title>
        <authorList>
            <person name="Wegner C.E."/>
            <person name="Richter-Heitmann T."/>
            <person name="Klindworth A."/>
            <person name="Klockow C."/>
            <person name="Richter M."/>
            <person name="Achstetter T."/>
            <person name="Glockner F.O."/>
            <person name="Harder J."/>
        </authorList>
    </citation>
    <scope>NUCLEOTIDE SEQUENCE [LARGE SCALE GENOMIC DNA]</scope>
    <source>
        <strain evidence="1">6C</strain>
    </source>
</reference>
<keyword evidence="2" id="KW-1185">Reference proteome</keyword>
<evidence type="ECO:0000313" key="1">
    <source>
        <dbReference type="EMBL" id="EMB14846.1"/>
    </source>
</evidence>
<proteinExistence type="predicted"/>
<name>M2A4T8_9BACT</name>